<gene>
    <name evidence="1" type="ORF">SAMN04488090_3495</name>
</gene>
<accession>A0A1G9TBL1</accession>
<dbReference type="SUPFAM" id="SSF53335">
    <property type="entry name" value="S-adenosyl-L-methionine-dependent methyltransferases"/>
    <property type="match status" value="1"/>
</dbReference>
<dbReference type="RefSeq" id="WP_093205096.1">
    <property type="nucleotide sequence ID" value="NZ_FNGS01000006.1"/>
</dbReference>
<keyword evidence="1" id="KW-0489">Methyltransferase</keyword>
<evidence type="ECO:0000313" key="1">
    <source>
        <dbReference type="EMBL" id="SDM45028.1"/>
    </source>
</evidence>
<dbReference type="EMBL" id="FNGS01000006">
    <property type="protein sequence ID" value="SDM45028.1"/>
    <property type="molecule type" value="Genomic_DNA"/>
</dbReference>
<reference evidence="1 2" key="1">
    <citation type="submission" date="2016-10" db="EMBL/GenBank/DDBJ databases">
        <authorList>
            <person name="de Groot N.N."/>
        </authorList>
    </citation>
    <scope>NUCLEOTIDE SEQUENCE [LARGE SCALE GENOMIC DNA]</scope>
    <source>
        <strain evidence="1 2">DSM 21668</strain>
    </source>
</reference>
<dbReference type="STRING" id="563176.SAMN04488090_3495"/>
<dbReference type="PANTHER" id="PTHR43167:SF1">
    <property type="entry name" value="PUTATIVE (AFU_ORTHOLOGUE AFUA_6G01830)-RELATED"/>
    <property type="match status" value="1"/>
</dbReference>
<dbReference type="PANTHER" id="PTHR43167">
    <property type="entry name" value="PUTATIVE (AFU_ORTHOLOGUE AFUA_6G01830)-RELATED"/>
    <property type="match status" value="1"/>
</dbReference>
<evidence type="ECO:0000313" key="2">
    <source>
        <dbReference type="Proteomes" id="UP000198901"/>
    </source>
</evidence>
<name>A0A1G9TBL1_9BACT</name>
<proteinExistence type="predicted"/>
<dbReference type="CDD" id="cd02440">
    <property type="entry name" value="AdoMet_MTases"/>
    <property type="match status" value="1"/>
</dbReference>
<dbReference type="OrthoDB" id="484536at2"/>
<keyword evidence="1" id="KW-0808">Transferase</keyword>
<dbReference type="Gene3D" id="3.40.50.150">
    <property type="entry name" value="Vaccinia Virus protein VP39"/>
    <property type="match status" value="1"/>
</dbReference>
<organism evidence="1 2">
    <name type="scientific">Siphonobacter aquaeclarae</name>
    <dbReference type="NCBI Taxonomy" id="563176"/>
    <lineage>
        <taxon>Bacteria</taxon>
        <taxon>Pseudomonadati</taxon>
        <taxon>Bacteroidota</taxon>
        <taxon>Cytophagia</taxon>
        <taxon>Cytophagales</taxon>
        <taxon>Cytophagaceae</taxon>
        <taxon>Siphonobacter</taxon>
    </lineage>
</organism>
<dbReference type="AlphaFoldDB" id="A0A1G9TBL1"/>
<dbReference type="Pfam" id="PF13578">
    <property type="entry name" value="Methyltransf_24"/>
    <property type="match status" value="1"/>
</dbReference>
<protein>
    <submittedName>
        <fullName evidence="1">Predicted O-methyltransferase YrrM</fullName>
    </submittedName>
</protein>
<dbReference type="GO" id="GO:0008168">
    <property type="term" value="F:methyltransferase activity"/>
    <property type="evidence" value="ECO:0007669"/>
    <property type="project" value="UniProtKB-KW"/>
</dbReference>
<dbReference type="GO" id="GO:0032259">
    <property type="term" value="P:methylation"/>
    <property type="evidence" value="ECO:0007669"/>
    <property type="project" value="UniProtKB-KW"/>
</dbReference>
<keyword evidence="2" id="KW-1185">Reference proteome</keyword>
<dbReference type="Proteomes" id="UP000198901">
    <property type="component" value="Unassembled WGS sequence"/>
</dbReference>
<dbReference type="InterPro" id="IPR029063">
    <property type="entry name" value="SAM-dependent_MTases_sf"/>
</dbReference>
<sequence length="190" mass="20762">MSAISQVPAAFPEIDRQTRESGFTMPSEILTCSLLRTLAASKPAGRFLELGTGTGLSTAWLLDGMDAASTLVSVDNAAEFLDIAIRNLGTDSRADFVCRDGGEWLEENQHSRFDFIFADTWHGKYLLLDEALALLNPGGMYFIDDMLPQANWPEGHDLKVANLRAVLAARSDLDVTELDWASGLIIAVKK</sequence>